<dbReference type="GO" id="GO:0005886">
    <property type="term" value="C:plasma membrane"/>
    <property type="evidence" value="ECO:0007669"/>
    <property type="project" value="UniProtKB-SubCell"/>
</dbReference>
<comment type="caution">
    <text evidence="7">The sequence shown here is derived from an EMBL/GenBank/DDBJ whole genome shotgun (WGS) entry which is preliminary data.</text>
</comment>
<evidence type="ECO:0000256" key="4">
    <source>
        <dbReference type="ARBA" id="ARBA00023288"/>
    </source>
</evidence>
<keyword evidence="5" id="KW-0472">Membrane</keyword>
<feature type="transmembrane region" description="Helical" evidence="5">
    <location>
        <begin position="32"/>
        <end position="54"/>
    </location>
</feature>
<proteinExistence type="predicted"/>
<dbReference type="InterPro" id="IPR013320">
    <property type="entry name" value="ConA-like_dom_sf"/>
</dbReference>
<evidence type="ECO:0000259" key="6">
    <source>
        <dbReference type="PROSITE" id="PS51762"/>
    </source>
</evidence>
<dbReference type="AlphaFoldDB" id="A0A9W9EJT9"/>
<gene>
    <name evidence="7" type="ORF">N7456_012563</name>
</gene>
<feature type="domain" description="GH16" evidence="6">
    <location>
        <begin position="60"/>
        <end position="352"/>
    </location>
</feature>
<evidence type="ECO:0000256" key="5">
    <source>
        <dbReference type="SAM" id="Phobius"/>
    </source>
</evidence>
<evidence type="ECO:0000256" key="3">
    <source>
        <dbReference type="ARBA" id="ARBA00022622"/>
    </source>
</evidence>
<name>A0A9W9EJT9_9EURO</name>
<dbReference type="EMBL" id="JAPQKH010000008">
    <property type="protein sequence ID" value="KAJ5083136.1"/>
    <property type="molecule type" value="Genomic_DNA"/>
</dbReference>
<dbReference type="InterPro" id="IPR000757">
    <property type="entry name" value="Beta-glucanase-like"/>
</dbReference>
<dbReference type="CDD" id="cd02181">
    <property type="entry name" value="GH16_fungal_Lam16A_glucanase"/>
    <property type="match status" value="1"/>
</dbReference>
<protein>
    <recommendedName>
        <fullName evidence="6">GH16 domain-containing protein</fullName>
    </recommendedName>
</protein>
<dbReference type="PROSITE" id="PS51762">
    <property type="entry name" value="GH16_2"/>
    <property type="match status" value="1"/>
</dbReference>
<evidence type="ECO:0000256" key="2">
    <source>
        <dbReference type="ARBA" id="ARBA00022475"/>
    </source>
</evidence>
<reference evidence="7" key="1">
    <citation type="submission" date="2022-11" db="EMBL/GenBank/DDBJ databases">
        <authorList>
            <person name="Petersen C."/>
        </authorList>
    </citation>
    <scope>NUCLEOTIDE SEQUENCE</scope>
    <source>
        <strain evidence="7">IBT 30069</strain>
    </source>
</reference>
<dbReference type="SUPFAM" id="SSF49899">
    <property type="entry name" value="Concanavalin A-like lectins/glucanases"/>
    <property type="match status" value="1"/>
</dbReference>
<dbReference type="GO" id="GO:0004553">
    <property type="term" value="F:hydrolase activity, hydrolyzing O-glycosyl compounds"/>
    <property type="evidence" value="ECO:0007669"/>
    <property type="project" value="InterPro"/>
</dbReference>
<evidence type="ECO:0000313" key="7">
    <source>
        <dbReference type="EMBL" id="KAJ5083136.1"/>
    </source>
</evidence>
<dbReference type="InterPro" id="IPR050546">
    <property type="entry name" value="Glycosyl_Hydrlase_16"/>
</dbReference>
<keyword evidence="4" id="KW-0449">Lipoprotein</keyword>
<dbReference type="Gene3D" id="2.60.120.200">
    <property type="match status" value="1"/>
</dbReference>
<reference evidence="7" key="2">
    <citation type="journal article" date="2023" name="IMA Fungus">
        <title>Comparative genomic study of the Penicillium genus elucidates a diverse pangenome and 15 lateral gene transfer events.</title>
        <authorList>
            <person name="Petersen C."/>
            <person name="Sorensen T."/>
            <person name="Nielsen M.R."/>
            <person name="Sondergaard T.E."/>
            <person name="Sorensen J.L."/>
            <person name="Fitzpatrick D.A."/>
            <person name="Frisvad J.C."/>
            <person name="Nielsen K.L."/>
        </authorList>
    </citation>
    <scope>NUCLEOTIDE SEQUENCE</scope>
    <source>
        <strain evidence="7">IBT 30069</strain>
    </source>
</reference>
<dbReference type="Proteomes" id="UP001149165">
    <property type="component" value="Unassembled WGS sequence"/>
</dbReference>
<keyword evidence="3" id="KW-0325">Glycoprotein</keyword>
<keyword evidence="5" id="KW-0812">Transmembrane</keyword>
<dbReference type="PANTHER" id="PTHR10963:SF42">
    <property type="entry name" value="PUTATIVE (AFU_ORTHOLOGUE AFUA_5G02280)-RELATED"/>
    <property type="match status" value="1"/>
</dbReference>
<sequence>MKNRKLTTDSLEQQSLSLPLWHSLRDWSSCKIWAAGLGILTTIVVIIVGTIMGVRANRYPNYQPLPYKLVEIYEGIGFFDRFHYFTEPDPTDGSVLYVDKHTAQALNLTYATETSAILRVDSITPRPVGNRSSVRIESKSKYDAGLFLFDIIHTPYGCGSWPALWLTDGYNWPTNGEIDLLEASNQGSQGNEVSIHTTKGCKMNVKRKQIGQAISNDCNSPNTGCGVRGDLLTYGERLNGDGGGVYALEIREAGIRAWFLRRDLMLNLNMNPPDPSTWGTALADFPNTECDIPSYFKNQSIIVNIDLCGTMATESWSRNECPGLCPDFVAENPSELEEVYWEFATFKVYQAI</sequence>
<dbReference type="Pfam" id="PF26113">
    <property type="entry name" value="GH16_XgeA"/>
    <property type="match status" value="1"/>
</dbReference>
<keyword evidence="3" id="KW-0336">GPI-anchor</keyword>
<evidence type="ECO:0000313" key="8">
    <source>
        <dbReference type="Proteomes" id="UP001149165"/>
    </source>
</evidence>
<accession>A0A9W9EJT9</accession>
<keyword evidence="8" id="KW-1185">Reference proteome</keyword>
<dbReference type="PANTHER" id="PTHR10963">
    <property type="entry name" value="GLYCOSYL HYDROLASE-RELATED"/>
    <property type="match status" value="1"/>
</dbReference>
<keyword evidence="2" id="KW-1003">Cell membrane</keyword>
<comment type="subcellular location">
    <subcellularLocation>
        <location evidence="1">Cell membrane</location>
        <topology evidence="1">Lipid-anchor</topology>
        <topology evidence="1">GPI-anchor</topology>
    </subcellularLocation>
</comment>
<organism evidence="7 8">
    <name type="scientific">Penicillium angulare</name>
    <dbReference type="NCBI Taxonomy" id="116970"/>
    <lineage>
        <taxon>Eukaryota</taxon>
        <taxon>Fungi</taxon>
        <taxon>Dikarya</taxon>
        <taxon>Ascomycota</taxon>
        <taxon>Pezizomycotina</taxon>
        <taxon>Eurotiomycetes</taxon>
        <taxon>Eurotiomycetidae</taxon>
        <taxon>Eurotiales</taxon>
        <taxon>Aspergillaceae</taxon>
        <taxon>Penicillium</taxon>
    </lineage>
</organism>
<dbReference type="GO" id="GO:0009251">
    <property type="term" value="P:glucan catabolic process"/>
    <property type="evidence" value="ECO:0007669"/>
    <property type="project" value="TreeGrafter"/>
</dbReference>
<dbReference type="OrthoDB" id="192832at2759"/>
<evidence type="ECO:0000256" key="1">
    <source>
        <dbReference type="ARBA" id="ARBA00004609"/>
    </source>
</evidence>
<keyword evidence="5" id="KW-1133">Transmembrane helix</keyword>
<dbReference type="GO" id="GO:0098552">
    <property type="term" value="C:side of membrane"/>
    <property type="evidence" value="ECO:0007669"/>
    <property type="project" value="UniProtKB-KW"/>
</dbReference>